<feature type="compositionally biased region" description="Polar residues" evidence="1">
    <location>
        <begin position="279"/>
        <end position="288"/>
    </location>
</feature>
<protein>
    <submittedName>
        <fullName evidence="2">Uncharacterized protein</fullName>
    </submittedName>
</protein>
<organism evidence="2">
    <name type="scientific">Bracon brevicornis</name>
    <dbReference type="NCBI Taxonomy" id="1563983"/>
    <lineage>
        <taxon>Eukaryota</taxon>
        <taxon>Metazoa</taxon>
        <taxon>Ecdysozoa</taxon>
        <taxon>Arthropoda</taxon>
        <taxon>Hexapoda</taxon>
        <taxon>Insecta</taxon>
        <taxon>Pterygota</taxon>
        <taxon>Neoptera</taxon>
        <taxon>Endopterygota</taxon>
        <taxon>Hymenoptera</taxon>
        <taxon>Apocrita</taxon>
        <taxon>Ichneumonoidea</taxon>
        <taxon>Braconidae</taxon>
        <taxon>Braconinae</taxon>
        <taxon>Bracon</taxon>
    </lineage>
</organism>
<feature type="compositionally biased region" description="Basic and acidic residues" evidence="1">
    <location>
        <begin position="16"/>
        <end position="32"/>
    </location>
</feature>
<feature type="compositionally biased region" description="Low complexity" evidence="1">
    <location>
        <begin position="187"/>
        <end position="197"/>
    </location>
</feature>
<proteinExistence type="predicted"/>
<feature type="region of interest" description="Disordered" evidence="1">
    <location>
        <begin position="187"/>
        <end position="288"/>
    </location>
</feature>
<feature type="compositionally biased region" description="Basic residues" evidence="1">
    <location>
        <begin position="244"/>
        <end position="254"/>
    </location>
</feature>
<dbReference type="AlphaFoldDB" id="A0A6V7J7I3"/>
<evidence type="ECO:0000256" key="1">
    <source>
        <dbReference type="SAM" id="MobiDB-lite"/>
    </source>
</evidence>
<name>A0A6V7J7I3_9HYME</name>
<reference evidence="2" key="1">
    <citation type="submission" date="2020-07" db="EMBL/GenBank/DDBJ databases">
        <authorList>
            <person name="Ferguson B K."/>
        </authorList>
    </citation>
    <scope>NUCLEOTIDE SEQUENCE</scope>
    <source>
        <strain evidence="2">L06</strain>
    </source>
</reference>
<dbReference type="EMBL" id="CADCXW020000014">
    <property type="protein sequence ID" value="CAD1547207.1"/>
    <property type="molecule type" value="Genomic_DNA"/>
</dbReference>
<feature type="compositionally biased region" description="Polar residues" evidence="1">
    <location>
        <begin position="205"/>
        <end position="217"/>
    </location>
</feature>
<gene>
    <name evidence="2" type="ORF">BBRV_LOCUS43293</name>
</gene>
<sequence length="288" mass="31201">MQPPVPAPRHSTKSSVKKELSLDLDIGNKRDNQQSPKSKIPQALPSPLKSVTSTIPLDINLSNSGQKSKIPVKVKRSKNEDDGILVETTESKIQEDDTTIINKKTITTEKLEGDNGESTVCTKTVTTIVTETSVPFKHSDVDKSLENRNLIVDAAETSIKAMKTERIPSLDDNGACGIAKDIVRSISTKSSWESSSRSNDKDNWDQVQCSLDTSPSSIDVGFTRNGDSRHELPSDSDSDGSPRAQRRSLSKRRTLGSSSGSDVALHEGAELSPLEDDQGTTITAKNSK</sequence>
<accession>A0A6V7J7I3</accession>
<feature type="region of interest" description="Disordered" evidence="1">
    <location>
        <begin position="1"/>
        <end position="51"/>
    </location>
</feature>
<evidence type="ECO:0000313" key="2">
    <source>
        <dbReference type="EMBL" id="CAD1547207.1"/>
    </source>
</evidence>